<dbReference type="Gene3D" id="3.30.465.10">
    <property type="match status" value="1"/>
</dbReference>
<evidence type="ECO:0000313" key="8">
    <source>
        <dbReference type="Proteomes" id="UP000615446"/>
    </source>
</evidence>
<dbReference type="Gene3D" id="3.30.43.10">
    <property type="entry name" value="Uridine Diphospho-n-acetylenolpyruvylglucosamine Reductase, domain 2"/>
    <property type="match status" value="1"/>
</dbReference>
<dbReference type="InterPro" id="IPR050416">
    <property type="entry name" value="FAD-linked_Oxidoreductase"/>
</dbReference>
<sequence>MEGDEGYEKSLVRWADNAIKKAGIVVQATCLDDIVKTVKFANENHLDFAVCCGGHASSGSSSSEGGVVLNVRKLNKRMAIRGCGANFGVVYEFIYKAHEQKEDVAGIISYPGEKLDTDFEAVNTWLKSCQSENEKCMSYPKLNTLAEGFTIFGDRKAVLNAQITHLNIKHYDSFVKFTDENPTAGQSNIIFDLFGTKKFSSLNEKDDKVVYEWTKKIQKILSEDGENTFYINFVDTADDMGYNGARLKSTLGENLEKSKELKRKYVPNVFFRKGAVIWP</sequence>
<dbReference type="Pfam" id="PF01565">
    <property type="entry name" value="FAD_binding_4"/>
    <property type="match status" value="1"/>
</dbReference>
<dbReference type="InterPro" id="IPR016169">
    <property type="entry name" value="FAD-bd_PCMH_sub2"/>
</dbReference>
<accession>A0A8H3R562</accession>
<comment type="similarity">
    <text evidence="2">Belongs to the oxygen-dependent FAD-linked oxidoreductase family.</text>
</comment>
<dbReference type="AlphaFoldDB" id="A0A8H3R562"/>
<dbReference type="PANTHER" id="PTHR42973">
    <property type="entry name" value="BINDING OXIDOREDUCTASE, PUTATIVE (AFU_ORTHOLOGUE AFUA_1G17690)-RELATED"/>
    <property type="match status" value="1"/>
</dbReference>
<gene>
    <name evidence="7" type="ORF">RCL2_002965700</name>
</gene>
<dbReference type="OrthoDB" id="415825at2759"/>
<evidence type="ECO:0000256" key="4">
    <source>
        <dbReference type="ARBA" id="ARBA00022827"/>
    </source>
</evidence>
<protein>
    <submittedName>
        <fullName evidence="7">6-hydroxy-D-nicotine oxidase</fullName>
    </submittedName>
</protein>
<dbReference type="EMBL" id="BLAL01000319">
    <property type="protein sequence ID" value="GET03313.1"/>
    <property type="molecule type" value="Genomic_DNA"/>
</dbReference>
<dbReference type="SUPFAM" id="SSF56176">
    <property type="entry name" value="FAD-binding/transporter-associated domain-like"/>
    <property type="match status" value="1"/>
</dbReference>
<evidence type="ECO:0000256" key="1">
    <source>
        <dbReference type="ARBA" id="ARBA00001974"/>
    </source>
</evidence>
<dbReference type="InterPro" id="IPR036318">
    <property type="entry name" value="FAD-bd_PCMH-like_sf"/>
</dbReference>
<keyword evidence="5" id="KW-0560">Oxidoreductase</keyword>
<keyword evidence="4" id="KW-0274">FAD</keyword>
<evidence type="ECO:0000256" key="3">
    <source>
        <dbReference type="ARBA" id="ARBA00022630"/>
    </source>
</evidence>
<dbReference type="InterPro" id="IPR006094">
    <property type="entry name" value="Oxid_FAD_bind_N"/>
</dbReference>
<keyword evidence="3" id="KW-0285">Flavoprotein</keyword>
<reference evidence="7" key="1">
    <citation type="submission" date="2019-10" db="EMBL/GenBank/DDBJ databases">
        <title>Conservation and host-specific expression of non-tandemly repeated heterogenous ribosome RNA gene in arbuscular mycorrhizal fungi.</title>
        <authorList>
            <person name="Maeda T."/>
            <person name="Kobayashi Y."/>
            <person name="Nakagawa T."/>
            <person name="Ezawa T."/>
            <person name="Yamaguchi K."/>
            <person name="Bino T."/>
            <person name="Nishimoto Y."/>
            <person name="Shigenobu S."/>
            <person name="Kawaguchi M."/>
        </authorList>
    </citation>
    <scope>NUCLEOTIDE SEQUENCE</scope>
    <source>
        <strain evidence="7">HR1</strain>
    </source>
</reference>
<proteinExistence type="inferred from homology"/>
<dbReference type="GO" id="GO:0050660">
    <property type="term" value="F:flavin adenine dinucleotide binding"/>
    <property type="evidence" value="ECO:0007669"/>
    <property type="project" value="InterPro"/>
</dbReference>
<name>A0A8H3R562_9GLOM</name>
<comment type="cofactor">
    <cofactor evidence="1">
        <name>FAD</name>
        <dbReference type="ChEBI" id="CHEBI:57692"/>
    </cofactor>
</comment>
<evidence type="ECO:0000256" key="5">
    <source>
        <dbReference type="ARBA" id="ARBA00023002"/>
    </source>
</evidence>
<comment type="caution">
    <text evidence="7">The sequence shown here is derived from an EMBL/GenBank/DDBJ whole genome shotgun (WGS) entry which is preliminary data.</text>
</comment>
<feature type="domain" description="FAD linked oxidase N-terminal" evidence="6">
    <location>
        <begin position="24"/>
        <end position="80"/>
    </location>
</feature>
<dbReference type="Proteomes" id="UP000615446">
    <property type="component" value="Unassembled WGS sequence"/>
</dbReference>
<organism evidence="7 8">
    <name type="scientific">Rhizophagus clarus</name>
    <dbReference type="NCBI Taxonomy" id="94130"/>
    <lineage>
        <taxon>Eukaryota</taxon>
        <taxon>Fungi</taxon>
        <taxon>Fungi incertae sedis</taxon>
        <taxon>Mucoromycota</taxon>
        <taxon>Glomeromycotina</taxon>
        <taxon>Glomeromycetes</taxon>
        <taxon>Glomerales</taxon>
        <taxon>Glomeraceae</taxon>
        <taxon>Rhizophagus</taxon>
    </lineage>
</organism>
<dbReference type="InterPro" id="IPR016167">
    <property type="entry name" value="FAD-bd_PCMH_sub1"/>
</dbReference>
<evidence type="ECO:0000259" key="6">
    <source>
        <dbReference type="Pfam" id="PF01565"/>
    </source>
</evidence>
<dbReference type="Gene3D" id="3.40.462.20">
    <property type="match status" value="1"/>
</dbReference>
<dbReference type="GO" id="GO:0016491">
    <property type="term" value="F:oxidoreductase activity"/>
    <property type="evidence" value="ECO:0007669"/>
    <property type="project" value="UniProtKB-KW"/>
</dbReference>
<dbReference type="PANTHER" id="PTHR42973:SF39">
    <property type="entry name" value="FAD-BINDING PCMH-TYPE DOMAIN-CONTAINING PROTEIN"/>
    <property type="match status" value="1"/>
</dbReference>
<evidence type="ECO:0000313" key="7">
    <source>
        <dbReference type="EMBL" id="GET03313.1"/>
    </source>
</evidence>
<evidence type="ECO:0000256" key="2">
    <source>
        <dbReference type="ARBA" id="ARBA00005466"/>
    </source>
</evidence>